<sequence length="138" mass="15693">MFYRTARSKGVVVLKNPFRTKTYASSFAKKIDLLRTKSPQGIQKVQESVDALRQSLNDRINLIEEGQRKLGKKVVTLEGNLKVNSDKIKALEKHSPGDEFILDEVEERLARRSNVLLFNLPESTQTDLKARSEADSDF</sequence>
<name>A0AAV7J944_COTGL</name>
<dbReference type="Proteomes" id="UP000826195">
    <property type="component" value="Unassembled WGS sequence"/>
</dbReference>
<reference evidence="1 2" key="1">
    <citation type="journal article" date="2021" name="J. Hered.">
        <title>A chromosome-level genome assembly of the parasitoid wasp, Cotesia glomerata (Hymenoptera: Braconidae).</title>
        <authorList>
            <person name="Pinto B.J."/>
            <person name="Weis J.J."/>
            <person name="Gamble T."/>
            <person name="Ode P.J."/>
            <person name="Paul R."/>
            <person name="Zaspel J.M."/>
        </authorList>
    </citation>
    <scope>NUCLEOTIDE SEQUENCE [LARGE SCALE GENOMIC DNA]</scope>
    <source>
        <strain evidence="1">CgM1</strain>
    </source>
</reference>
<organism evidence="1 2">
    <name type="scientific">Cotesia glomerata</name>
    <name type="common">Lepidopteran parasitic wasp</name>
    <name type="synonym">Apanteles glomeratus</name>
    <dbReference type="NCBI Taxonomy" id="32391"/>
    <lineage>
        <taxon>Eukaryota</taxon>
        <taxon>Metazoa</taxon>
        <taxon>Ecdysozoa</taxon>
        <taxon>Arthropoda</taxon>
        <taxon>Hexapoda</taxon>
        <taxon>Insecta</taxon>
        <taxon>Pterygota</taxon>
        <taxon>Neoptera</taxon>
        <taxon>Endopterygota</taxon>
        <taxon>Hymenoptera</taxon>
        <taxon>Apocrita</taxon>
        <taxon>Ichneumonoidea</taxon>
        <taxon>Braconidae</taxon>
        <taxon>Microgastrinae</taxon>
        <taxon>Cotesia</taxon>
    </lineage>
</organism>
<proteinExistence type="predicted"/>
<accession>A0AAV7J944</accession>
<evidence type="ECO:0000313" key="2">
    <source>
        <dbReference type="Proteomes" id="UP000826195"/>
    </source>
</evidence>
<dbReference type="EMBL" id="JAHXZJ010000001">
    <property type="protein sequence ID" value="KAH0568017.1"/>
    <property type="molecule type" value="Genomic_DNA"/>
</dbReference>
<protein>
    <submittedName>
        <fullName evidence="1">Uncharacterized protein</fullName>
    </submittedName>
</protein>
<keyword evidence="2" id="KW-1185">Reference proteome</keyword>
<comment type="caution">
    <text evidence="1">The sequence shown here is derived from an EMBL/GenBank/DDBJ whole genome shotgun (WGS) entry which is preliminary data.</text>
</comment>
<dbReference type="AlphaFoldDB" id="A0AAV7J944"/>
<evidence type="ECO:0000313" key="1">
    <source>
        <dbReference type="EMBL" id="KAH0568017.1"/>
    </source>
</evidence>
<gene>
    <name evidence="1" type="ORF">KQX54_017580</name>
</gene>
<feature type="non-terminal residue" evidence="1">
    <location>
        <position position="138"/>
    </location>
</feature>